<sequence>MNLSILLKALRRHNLRDTVKVDIRHQQVNIQCQTVYLSQDLNAIMYRPDGAGFNTWFTHDDLLR</sequence>
<evidence type="ECO:0000313" key="2">
    <source>
        <dbReference type="Proteomes" id="UP000018733"/>
    </source>
</evidence>
<organism evidence="1 2">
    <name type="scientific">Advenella kashmirensis W13003</name>
    <dbReference type="NCBI Taxonomy" id="1424334"/>
    <lineage>
        <taxon>Bacteria</taxon>
        <taxon>Pseudomonadati</taxon>
        <taxon>Pseudomonadota</taxon>
        <taxon>Betaproteobacteria</taxon>
        <taxon>Burkholderiales</taxon>
        <taxon>Alcaligenaceae</taxon>
    </lineage>
</organism>
<dbReference type="STRING" id="1424334.W822_15055"/>
<dbReference type="Proteomes" id="UP000018733">
    <property type="component" value="Unassembled WGS sequence"/>
</dbReference>
<reference evidence="1 2" key="1">
    <citation type="journal article" date="2014" name="Genome Announc.">
        <title>Draft Genome Sequence of Advenella kashmirensis Strain W13003, a Polycyclic Aromatic Hydrocarbon-Degrading Bacterium.</title>
        <authorList>
            <person name="Wang X."/>
            <person name="Jin D."/>
            <person name="Zhou L."/>
            <person name="Wu L."/>
            <person name="An W."/>
            <person name="Zhao L."/>
        </authorList>
    </citation>
    <scope>NUCLEOTIDE SEQUENCE [LARGE SCALE GENOMIC DNA]</scope>
    <source>
        <strain evidence="1 2">W13003</strain>
    </source>
</reference>
<proteinExistence type="predicted"/>
<comment type="caution">
    <text evidence="1">The sequence shown here is derived from an EMBL/GenBank/DDBJ whole genome shotgun (WGS) entry which is preliminary data.</text>
</comment>
<keyword evidence="2" id="KW-1185">Reference proteome</keyword>
<evidence type="ECO:0000313" key="1">
    <source>
        <dbReference type="EMBL" id="ETF02397.1"/>
    </source>
</evidence>
<name>V8QRX8_9BURK</name>
<dbReference type="AlphaFoldDB" id="V8QRX8"/>
<dbReference type="PATRIC" id="fig|1424334.3.peg.3029"/>
<protein>
    <submittedName>
        <fullName evidence="1">Uncharacterized protein</fullName>
    </submittedName>
</protein>
<accession>V8QRX8</accession>
<dbReference type="EMBL" id="AYXT01000010">
    <property type="protein sequence ID" value="ETF02397.1"/>
    <property type="molecule type" value="Genomic_DNA"/>
</dbReference>
<gene>
    <name evidence="1" type="ORF">W822_15055</name>
</gene>
<dbReference type="HOGENOM" id="CLU_2857619_0_0_4"/>